<dbReference type="InterPro" id="IPR026960">
    <property type="entry name" value="RVT-Znf"/>
</dbReference>
<protein>
    <submittedName>
        <fullName evidence="5">Reverse transcriptase</fullName>
    </submittedName>
</protein>
<gene>
    <name evidence="5" type="ORF">CCACVL1_00343</name>
</gene>
<dbReference type="Pfam" id="PF13966">
    <property type="entry name" value="zf-RVT"/>
    <property type="match status" value="1"/>
</dbReference>
<evidence type="ECO:0000256" key="1">
    <source>
        <dbReference type="SAM" id="MobiDB-lite"/>
    </source>
</evidence>
<reference evidence="5 6" key="1">
    <citation type="submission" date="2013-09" db="EMBL/GenBank/DDBJ databases">
        <title>Corchorus capsularis genome sequencing.</title>
        <authorList>
            <person name="Alam M."/>
            <person name="Haque M.S."/>
            <person name="Islam M.S."/>
            <person name="Emdad E.M."/>
            <person name="Islam M.M."/>
            <person name="Ahmed B."/>
            <person name="Halim A."/>
            <person name="Hossen Q.M.M."/>
            <person name="Hossain M.Z."/>
            <person name="Ahmed R."/>
            <person name="Khan M.M."/>
            <person name="Islam R."/>
            <person name="Rashid M.M."/>
            <person name="Khan S.A."/>
            <person name="Rahman M.S."/>
            <person name="Alam M."/>
        </authorList>
    </citation>
    <scope>NUCLEOTIDE SEQUENCE [LARGE SCALE GENOMIC DNA]</scope>
    <source>
        <strain evidence="6">cv. CVL-1</strain>
        <tissue evidence="5">Whole seedling</tissue>
    </source>
</reference>
<dbReference type="PANTHER" id="PTHR31635:SF196">
    <property type="entry name" value="REVERSE TRANSCRIPTASE DOMAIN-CONTAINING PROTEIN-RELATED"/>
    <property type="match status" value="1"/>
</dbReference>
<dbReference type="Gene3D" id="3.60.10.10">
    <property type="entry name" value="Endonuclease/exonuclease/phosphatase"/>
    <property type="match status" value="1"/>
</dbReference>
<evidence type="ECO:0000313" key="6">
    <source>
        <dbReference type="Proteomes" id="UP000188268"/>
    </source>
</evidence>
<dbReference type="InterPro" id="IPR025836">
    <property type="entry name" value="Zn_knuckle_CX2CX4HX4C"/>
</dbReference>
<feature type="compositionally biased region" description="Basic and acidic residues" evidence="1">
    <location>
        <begin position="874"/>
        <end position="898"/>
    </location>
</feature>
<name>A0A1R3KX75_COCAP</name>
<feature type="domain" description="Zinc knuckle CX2CX4HX4C" evidence="4">
    <location>
        <begin position="593"/>
        <end position="628"/>
    </location>
</feature>
<evidence type="ECO:0000259" key="2">
    <source>
        <dbReference type="Pfam" id="PF00078"/>
    </source>
</evidence>
<dbReference type="Gramene" id="OMP11686">
    <property type="protein sequence ID" value="OMP11686"/>
    <property type="gene ID" value="CCACVL1_00343"/>
</dbReference>
<dbReference type="OrthoDB" id="1744687at2759"/>
<keyword evidence="5" id="KW-0808">Transferase</keyword>
<dbReference type="Pfam" id="PF14392">
    <property type="entry name" value="zf-CCHC_4"/>
    <property type="match status" value="1"/>
</dbReference>
<comment type="caution">
    <text evidence="5">The sequence shown here is derived from an EMBL/GenBank/DDBJ whole genome shotgun (WGS) entry which is preliminary data.</text>
</comment>
<feature type="domain" description="Reverse transcriptase zinc-binding" evidence="3">
    <location>
        <begin position="1284"/>
        <end position="1375"/>
    </location>
</feature>
<dbReference type="InterPro" id="IPR036691">
    <property type="entry name" value="Endo/exonu/phosph_ase_sf"/>
</dbReference>
<evidence type="ECO:0000259" key="4">
    <source>
        <dbReference type="Pfam" id="PF14392"/>
    </source>
</evidence>
<evidence type="ECO:0000259" key="3">
    <source>
        <dbReference type="Pfam" id="PF13966"/>
    </source>
</evidence>
<keyword evidence="5" id="KW-0695">RNA-directed DNA polymerase</keyword>
<dbReference type="SUPFAM" id="SSF56672">
    <property type="entry name" value="DNA/RNA polymerases"/>
    <property type="match status" value="1"/>
</dbReference>
<organism evidence="5 6">
    <name type="scientific">Corchorus capsularis</name>
    <name type="common">Jute</name>
    <dbReference type="NCBI Taxonomy" id="210143"/>
    <lineage>
        <taxon>Eukaryota</taxon>
        <taxon>Viridiplantae</taxon>
        <taxon>Streptophyta</taxon>
        <taxon>Embryophyta</taxon>
        <taxon>Tracheophyta</taxon>
        <taxon>Spermatophyta</taxon>
        <taxon>Magnoliopsida</taxon>
        <taxon>eudicotyledons</taxon>
        <taxon>Gunneridae</taxon>
        <taxon>Pentapetalae</taxon>
        <taxon>rosids</taxon>
        <taxon>malvids</taxon>
        <taxon>Malvales</taxon>
        <taxon>Malvaceae</taxon>
        <taxon>Grewioideae</taxon>
        <taxon>Apeibeae</taxon>
        <taxon>Corchorus</taxon>
    </lineage>
</organism>
<feature type="domain" description="Reverse transcriptase" evidence="2">
    <location>
        <begin position="222"/>
        <end position="369"/>
    </location>
</feature>
<dbReference type="Proteomes" id="UP000188268">
    <property type="component" value="Unassembled WGS sequence"/>
</dbReference>
<keyword evidence="6" id="KW-1185">Reference proteome</keyword>
<dbReference type="InterPro" id="IPR043502">
    <property type="entry name" value="DNA/RNA_pol_sf"/>
</dbReference>
<dbReference type="EMBL" id="AWWV01001030">
    <property type="protein sequence ID" value="OMP11686.1"/>
    <property type="molecule type" value="Genomic_DNA"/>
</dbReference>
<evidence type="ECO:0000313" key="5">
    <source>
        <dbReference type="EMBL" id="OMP11686.1"/>
    </source>
</evidence>
<keyword evidence="5" id="KW-0548">Nucleotidyltransferase</keyword>
<dbReference type="GO" id="GO:0003964">
    <property type="term" value="F:RNA-directed DNA polymerase activity"/>
    <property type="evidence" value="ECO:0007669"/>
    <property type="project" value="UniProtKB-KW"/>
</dbReference>
<dbReference type="SUPFAM" id="SSF56219">
    <property type="entry name" value="DNase I-like"/>
    <property type="match status" value="1"/>
</dbReference>
<dbReference type="InterPro" id="IPR000477">
    <property type="entry name" value="RT_dom"/>
</dbReference>
<proteinExistence type="predicted"/>
<feature type="region of interest" description="Disordered" evidence="1">
    <location>
        <begin position="866"/>
        <end position="910"/>
    </location>
</feature>
<sequence>MNNCAKELSVWDRESFGNVKHAIVQKKREFNEVFMEAQTGDTEGRLQRCQEELNDLYKNEEVMWRQRSKAFWLRDGDKNTRYFHSLASARRNRNMISRIRNSERRWMADFRSIEDEFVGYYRDMFSSSNPIRAQVDLVVEKVKVALSSDMRDHLGKDFTSAEICQAVFDMNPNKPPGHDGMTPMFYQKFLGVVGDDVIMMALRFSNEGIPFPDINDTCIASIPKIDSPVLPKDYRPISLCNVVFKIISKALANRLRTILPELTGENQSVFVPNRVILDSAMVAFETVHIMKNKVSGRKKHMALKLDLSKAYDTVEWCFLESLMHKMGFPSRWISNVMYCIRTVTYSIIINGQQSECIVPSRGIRQGDPNTSEDLRANIMQRLEVGRILENDKYLGLPIMIGRSRRRELHFIKDRLWSRVRSWNGKLLSIVVELFGSYDFLGSMLVLRCGEVGKISCIVCFKKLPNLALAIECTLYVGCYAYNNAAKSAGLAMVMRDWDGEVRCSQLITKDFVSNSLYGEVMAIKMGIHLAIEEGVRNCISSNFVQPYITRAWELKGEATVMGRERDRYLIHFNNTTDRQVGVKGNPWCMDGAIMMDDGDTRWIQFSYERIDKFCLSCGLIGHTHPNCNIARIEVDRRINSRLIRVSEAYGYPIVVDEENHFLSNQMRAFRNRASRRNTRIICRQNQNRGALRIDENQTEVRVRLDSEIMIVPECSSKGQWQSNLDAQIINLQTELSALTPAPILQPEPLQIRPPHANNIEESSQYPPFEPIMDPLFEFHNTIDRVQHLYERHEGGFQNLADYEDMLFAMAREQSRFEHVCAEMAKHSAIVKNSVEMVQEQGEEQEQQGVAPDFRCSVNEDEMVAAFLKDSPSPEEEKPKAVKQNSGEDGKGKRARGDEDTPSGTELEDGKRIRQRMQGLEMEERNQMEIEDTRDKGDWGFNSCVGVNSQGLSGGYLLLLKDDVKVSILSINKNLSLLYLHYKDIKMWLTCIYGHPELSKRGEVWEQLKNMRRQIPQGDEWLVMGDFNQVLHSKDKLSESSNQIRGAEIFKQCLNECGLAEVANKGLHFTWSNRREEGRLTWERLDREFAYSSWFQKFENATLTNLPITVSDHNPLVMQLGEMNTRFFHTMTNRRRAWSKIASVEKRDRQMTESIEELKKEFMDHFREVFSNEGEASEQEIRASLESLAIPELTNEHKQRLGQPFNREECVSTVSYQILLNGGTLPRFEPKRGLRASVLTARKVREIINKYCFLSGQGEELKTKDFSMLDREDELVWRNEFSGCFTVKSAHREILMAEMGNQVDFSRRREWKALWKLKLPFKIIIFLWKMCNKGLPTRLELTKRGMNVDSRCGLCSAHEESQEHLFWNCDVARAVWFGSSLSLRTKAFEQVNIVDWLMQWLAKTNPTEVGESHFTKEFAVTLWMIWIHKNECLFEGASVNPLTIIQRSRGYCKTIVITFEDGNRLEESY</sequence>
<dbReference type="CDD" id="cd01650">
    <property type="entry name" value="RT_nLTR_like"/>
    <property type="match status" value="1"/>
</dbReference>
<dbReference type="STRING" id="210143.A0A1R3KX75"/>
<dbReference type="Pfam" id="PF00078">
    <property type="entry name" value="RVT_1"/>
    <property type="match status" value="1"/>
</dbReference>
<accession>A0A1R3KX75</accession>
<dbReference type="PANTHER" id="PTHR31635">
    <property type="entry name" value="REVERSE TRANSCRIPTASE DOMAIN-CONTAINING PROTEIN-RELATED"/>
    <property type="match status" value="1"/>
</dbReference>